<evidence type="ECO:0000256" key="2">
    <source>
        <dbReference type="SAM" id="Phobius"/>
    </source>
</evidence>
<proteinExistence type="predicted"/>
<feature type="transmembrane region" description="Helical" evidence="2">
    <location>
        <begin position="73"/>
        <end position="100"/>
    </location>
</feature>
<dbReference type="EMBL" id="JAUSVB010000004">
    <property type="protein sequence ID" value="MDQ0374608.1"/>
    <property type="molecule type" value="Genomic_DNA"/>
</dbReference>
<evidence type="ECO:0008006" key="5">
    <source>
        <dbReference type="Google" id="ProtNLM"/>
    </source>
</evidence>
<keyword evidence="4" id="KW-1185">Reference proteome</keyword>
<accession>A0ABU0EH67</accession>
<reference evidence="3 4" key="1">
    <citation type="submission" date="2023-07" db="EMBL/GenBank/DDBJ databases">
        <title>Sorghum-associated microbial communities from plants grown in Nebraska, USA.</title>
        <authorList>
            <person name="Schachtman D."/>
        </authorList>
    </citation>
    <scope>NUCLEOTIDE SEQUENCE [LARGE SCALE GENOMIC DNA]</scope>
    <source>
        <strain evidence="3 4">BE332</strain>
    </source>
</reference>
<keyword evidence="2" id="KW-1133">Transmembrane helix</keyword>
<gene>
    <name evidence="3" type="ORF">J2X26_002935</name>
</gene>
<keyword evidence="2" id="KW-0472">Membrane</keyword>
<feature type="region of interest" description="Disordered" evidence="1">
    <location>
        <begin position="107"/>
        <end position="150"/>
    </location>
</feature>
<sequence length="150" mass="16333">MATLPARAATDNDLPPDRRDEAAARVPEGRRLVVLLPLAFFSDVFVGDVPAWMERVGDLFPLKHLQNSLAEAWAPTGAALGWDHVGMLLLWTIGASLFALRRFRWDAGSDPPASPRSHRRARRITMADGDESHDGLSDGSVESARAEPPG</sequence>
<dbReference type="Proteomes" id="UP001239626">
    <property type="component" value="Unassembled WGS sequence"/>
</dbReference>
<evidence type="ECO:0000313" key="4">
    <source>
        <dbReference type="Proteomes" id="UP001239626"/>
    </source>
</evidence>
<name>A0ABU0EH67_9CELL</name>
<organism evidence="3 4">
    <name type="scientific">Cellulomonas humilata</name>
    <dbReference type="NCBI Taxonomy" id="144055"/>
    <lineage>
        <taxon>Bacteria</taxon>
        <taxon>Bacillati</taxon>
        <taxon>Actinomycetota</taxon>
        <taxon>Actinomycetes</taxon>
        <taxon>Micrococcales</taxon>
        <taxon>Cellulomonadaceae</taxon>
        <taxon>Cellulomonas</taxon>
    </lineage>
</organism>
<keyword evidence="2" id="KW-0812">Transmembrane</keyword>
<protein>
    <recommendedName>
        <fullName evidence="5">ABC transporter permease</fullName>
    </recommendedName>
</protein>
<evidence type="ECO:0000313" key="3">
    <source>
        <dbReference type="EMBL" id="MDQ0374608.1"/>
    </source>
</evidence>
<comment type="caution">
    <text evidence="3">The sequence shown here is derived from an EMBL/GenBank/DDBJ whole genome shotgun (WGS) entry which is preliminary data.</text>
</comment>
<evidence type="ECO:0000256" key="1">
    <source>
        <dbReference type="SAM" id="MobiDB-lite"/>
    </source>
</evidence>
<feature type="region of interest" description="Disordered" evidence="1">
    <location>
        <begin position="1"/>
        <end position="21"/>
    </location>
</feature>
<feature type="transmembrane region" description="Helical" evidence="2">
    <location>
        <begin position="32"/>
        <end position="53"/>
    </location>
</feature>
<dbReference type="RefSeq" id="WP_307493388.1">
    <property type="nucleotide sequence ID" value="NZ_JAUSVB010000004.1"/>
</dbReference>